<dbReference type="PANTHER" id="PTHR46577:SF1">
    <property type="entry name" value="HTH-TYPE TRANSCRIPTIONAL REGULATORY PROTEIN GABR"/>
    <property type="match status" value="1"/>
</dbReference>
<comment type="similarity">
    <text evidence="1">In the C-terminal section; belongs to the class-I pyridoxal-phosphate-dependent aminotransferase family.</text>
</comment>
<dbReference type="Gene3D" id="3.40.640.10">
    <property type="entry name" value="Type I PLP-dependent aspartate aminotransferase-like (Major domain)"/>
    <property type="match status" value="1"/>
</dbReference>
<sequence length="442" mass="46596">MPVRYSISGTGAESIAASVEEGISDGALAPGDALPSIREVAAQLGVNANTVAAAYRLLRERGAVETAGRRGTRVRDRPATTPRSLLGLAVPAGARDLSTGNPDPELLPIATAQLARPNAGKPLLYGQSAMSAELVKFARKDLGADRVPADYLTVTSGALDGIERVLAAHLRPGDRVAVEDPGWANMLDLVAALGLSPEPVKVDDEGPVVLSMARALRRGARAVIVTTRAQNPTGAALSKERAAALRSLLAAKTGDVLVVEDDHCARISGAPLHPLAGATRRWAFVRSVSKAYGPDLRLAVLAGDRRTVERVHGRLRLGPGWVSRLLQDLAVRMWTDEAATEMVHTAQVRYTKNREALRAALAERDITAHGKSGLNVWIPVPDETVAITRLLSAGWGAAPGTRFRMDTPPGMRITIADLKDDEIDPLADAIADAVHGTGPASV</sequence>
<evidence type="ECO:0000313" key="8">
    <source>
        <dbReference type="Proteomes" id="UP000093925"/>
    </source>
</evidence>
<evidence type="ECO:0000313" key="7">
    <source>
        <dbReference type="EMBL" id="OBJ90594.1"/>
    </source>
</evidence>
<accession>A0A1A3L1M7</accession>
<dbReference type="GO" id="GO:0003677">
    <property type="term" value="F:DNA binding"/>
    <property type="evidence" value="ECO:0007669"/>
    <property type="project" value="UniProtKB-KW"/>
</dbReference>
<dbReference type="Pfam" id="PF00155">
    <property type="entry name" value="Aminotran_1_2"/>
    <property type="match status" value="1"/>
</dbReference>
<evidence type="ECO:0000256" key="4">
    <source>
        <dbReference type="ARBA" id="ARBA00023125"/>
    </source>
</evidence>
<gene>
    <name evidence="7" type="ORF">A5640_23210</name>
</gene>
<dbReference type="InterPro" id="IPR036388">
    <property type="entry name" value="WH-like_DNA-bd_sf"/>
</dbReference>
<dbReference type="Gene3D" id="1.10.10.10">
    <property type="entry name" value="Winged helix-like DNA-binding domain superfamily/Winged helix DNA-binding domain"/>
    <property type="match status" value="1"/>
</dbReference>
<dbReference type="EMBL" id="LZLM01000005">
    <property type="protein sequence ID" value="OBJ90594.1"/>
    <property type="molecule type" value="Genomic_DNA"/>
</dbReference>
<dbReference type="GO" id="GO:0003700">
    <property type="term" value="F:DNA-binding transcription factor activity"/>
    <property type="evidence" value="ECO:0007669"/>
    <property type="project" value="InterPro"/>
</dbReference>
<dbReference type="SUPFAM" id="SSF53383">
    <property type="entry name" value="PLP-dependent transferases"/>
    <property type="match status" value="1"/>
</dbReference>
<dbReference type="RefSeq" id="WP_065137928.1">
    <property type="nucleotide sequence ID" value="NZ_LZLM01000005.1"/>
</dbReference>
<dbReference type="GO" id="GO:0030170">
    <property type="term" value="F:pyridoxal phosphate binding"/>
    <property type="evidence" value="ECO:0007669"/>
    <property type="project" value="InterPro"/>
</dbReference>
<feature type="domain" description="HTH gntR-type" evidence="6">
    <location>
        <begin position="9"/>
        <end position="77"/>
    </location>
</feature>
<keyword evidence="5" id="KW-0804">Transcription</keyword>
<evidence type="ECO:0000259" key="6">
    <source>
        <dbReference type="PROSITE" id="PS50949"/>
    </source>
</evidence>
<dbReference type="InterPro" id="IPR004839">
    <property type="entry name" value="Aminotransferase_I/II_large"/>
</dbReference>
<name>A0A1A3L1M7_MYCAS</name>
<reference evidence="7 8" key="1">
    <citation type="submission" date="2016-06" db="EMBL/GenBank/DDBJ databases">
        <authorList>
            <person name="Kjaerup R.B."/>
            <person name="Dalgaard T.S."/>
            <person name="Juul-Madsen H.R."/>
        </authorList>
    </citation>
    <scope>NUCLEOTIDE SEQUENCE [LARGE SCALE GENOMIC DNA]</scope>
    <source>
        <strain evidence="7 8">1276495.2</strain>
    </source>
</reference>
<dbReference type="CDD" id="cd00609">
    <property type="entry name" value="AAT_like"/>
    <property type="match status" value="1"/>
</dbReference>
<evidence type="ECO:0000256" key="2">
    <source>
        <dbReference type="ARBA" id="ARBA00022898"/>
    </source>
</evidence>
<dbReference type="InterPro" id="IPR051446">
    <property type="entry name" value="HTH_trans_reg/aminotransferase"/>
</dbReference>
<protein>
    <submittedName>
        <fullName evidence="7">GntR family transcriptional regulator</fullName>
    </submittedName>
</protein>
<dbReference type="Proteomes" id="UP000093925">
    <property type="component" value="Unassembled WGS sequence"/>
</dbReference>
<dbReference type="AlphaFoldDB" id="A0A1A3L1M7"/>
<dbReference type="GeneID" id="61211457"/>
<keyword evidence="3" id="KW-0805">Transcription regulation</keyword>
<dbReference type="PROSITE" id="PS50949">
    <property type="entry name" value="HTH_GNTR"/>
    <property type="match status" value="1"/>
</dbReference>
<dbReference type="CDD" id="cd07377">
    <property type="entry name" value="WHTH_GntR"/>
    <property type="match status" value="1"/>
</dbReference>
<dbReference type="InterPro" id="IPR036390">
    <property type="entry name" value="WH_DNA-bd_sf"/>
</dbReference>
<comment type="caution">
    <text evidence="7">The sequence shown here is derived from an EMBL/GenBank/DDBJ whole genome shotgun (WGS) entry which is preliminary data.</text>
</comment>
<keyword evidence="4" id="KW-0238">DNA-binding</keyword>
<evidence type="ECO:0000256" key="3">
    <source>
        <dbReference type="ARBA" id="ARBA00023015"/>
    </source>
</evidence>
<dbReference type="InterPro" id="IPR015424">
    <property type="entry name" value="PyrdxlP-dep_Trfase"/>
</dbReference>
<dbReference type="InterPro" id="IPR015421">
    <property type="entry name" value="PyrdxlP-dep_Trfase_major"/>
</dbReference>
<evidence type="ECO:0000256" key="5">
    <source>
        <dbReference type="ARBA" id="ARBA00023163"/>
    </source>
</evidence>
<proteinExistence type="inferred from homology"/>
<keyword evidence="2" id="KW-0663">Pyridoxal phosphate</keyword>
<dbReference type="SUPFAM" id="SSF46785">
    <property type="entry name" value="Winged helix' DNA-binding domain"/>
    <property type="match status" value="1"/>
</dbReference>
<dbReference type="PANTHER" id="PTHR46577">
    <property type="entry name" value="HTH-TYPE TRANSCRIPTIONAL REGULATORY PROTEIN GABR"/>
    <property type="match status" value="1"/>
</dbReference>
<dbReference type="SMART" id="SM00345">
    <property type="entry name" value="HTH_GNTR"/>
    <property type="match status" value="1"/>
</dbReference>
<dbReference type="InterPro" id="IPR000524">
    <property type="entry name" value="Tscrpt_reg_HTH_GntR"/>
</dbReference>
<evidence type="ECO:0000256" key="1">
    <source>
        <dbReference type="ARBA" id="ARBA00005384"/>
    </source>
</evidence>
<organism evidence="7 8">
    <name type="scientific">Mycobacterium asiaticum</name>
    <dbReference type="NCBI Taxonomy" id="1790"/>
    <lineage>
        <taxon>Bacteria</taxon>
        <taxon>Bacillati</taxon>
        <taxon>Actinomycetota</taxon>
        <taxon>Actinomycetes</taxon>
        <taxon>Mycobacteriales</taxon>
        <taxon>Mycobacteriaceae</taxon>
        <taxon>Mycobacterium</taxon>
    </lineage>
</organism>
<dbReference type="Pfam" id="PF00392">
    <property type="entry name" value="GntR"/>
    <property type="match status" value="1"/>
</dbReference>